<dbReference type="EMBL" id="GBXM01042801">
    <property type="protein sequence ID" value="JAH65776.1"/>
    <property type="molecule type" value="Transcribed_RNA"/>
</dbReference>
<proteinExistence type="predicted"/>
<dbReference type="AlphaFoldDB" id="A0A0E9UJ96"/>
<organism evidence="1">
    <name type="scientific">Anguilla anguilla</name>
    <name type="common">European freshwater eel</name>
    <name type="synonym">Muraena anguilla</name>
    <dbReference type="NCBI Taxonomy" id="7936"/>
    <lineage>
        <taxon>Eukaryota</taxon>
        <taxon>Metazoa</taxon>
        <taxon>Chordata</taxon>
        <taxon>Craniata</taxon>
        <taxon>Vertebrata</taxon>
        <taxon>Euteleostomi</taxon>
        <taxon>Actinopterygii</taxon>
        <taxon>Neopterygii</taxon>
        <taxon>Teleostei</taxon>
        <taxon>Anguilliformes</taxon>
        <taxon>Anguillidae</taxon>
        <taxon>Anguilla</taxon>
    </lineage>
</organism>
<accession>A0A0E9UJ96</accession>
<evidence type="ECO:0000313" key="1">
    <source>
        <dbReference type="EMBL" id="JAH65776.1"/>
    </source>
</evidence>
<name>A0A0E9UJ96_ANGAN</name>
<reference evidence="1" key="1">
    <citation type="submission" date="2014-11" db="EMBL/GenBank/DDBJ databases">
        <authorList>
            <person name="Amaro Gonzalez C."/>
        </authorList>
    </citation>
    <scope>NUCLEOTIDE SEQUENCE</scope>
</reference>
<reference evidence="1" key="2">
    <citation type="journal article" date="2015" name="Fish Shellfish Immunol.">
        <title>Early steps in the European eel (Anguilla anguilla)-Vibrio vulnificus interaction in the gills: Role of the RtxA13 toxin.</title>
        <authorList>
            <person name="Callol A."/>
            <person name="Pajuelo D."/>
            <person name="Ebbesson L."/>
            <person name="Teles M."/>
            <person name="MacKenzie S."/>
            <person name="Amaro C."/>
        </authorList>
    </citation>
    <scope>NUCLEOTIDE SEQUENCE</scope>
</reference>
<sequence length="35" mass="3737">MKELGSFDTKCGVCEFSVSGEIHTGVNGFKGGMRK</sequence>
<protein>
    <submittedName>
        <fullName evidence="1">Uncharacterized protein</fullName>
    </submittedName>
</protein>